<gene>
    <name evidence="2" type="ORF">TSPGSL018_2055</name>
</gene>
<reference evidence="2" key="1">
    <citation type="submission" date="2014-05" db="EMBL/GenBank/DDBJ databases">
        <title>The transcriptome of the halophilic microalga Tetraselmis sp. GSL018 isolated from the Great Salt Lake, Utah.</title>
        <authorList>
            <person name="Jinkerson R.E."/>
            <person name="D'Adamo S."/>
            <person name="Posewitz M.C."/>
        </authorList>
    </citation>
    <scope>NUCLEOTIDE SEQUENCE</scope>
    <source>
        <strain evidence="2">GSL018</strain>
    </source>
</reference>
<protein>
    <submittedName>
        <fullName evidence="2">Uncharacterized protein</fullName>
    </submittedName>
</protein>
<keyword evidence="1" id="KW-0812">Transmembrane</keyword>
<feature type="non-terminal residue" evidence="2">
    <location>
        <position position="310"/>
    </location>
</feature>
<accession>A0A061SLN2</accession>
<sequence>SVVVYSLVTFDTFSAQVQTELEDLLAIEAFMGDLAGNATALFGERFLSKYGEPRNVTVISIAYGNSLVLDCITIDGETYCSYESVPFRFTLRFEGGSLPLGDVDLAAAVESYARAIEAEFDAVKVQSGIQPSQQAEINEIVIPTTADAGTPESAERLNSFVNGEGVDLICNALIPQIEGLRECEVGDSSGGVSDSGDTGLPLQTVIIIAGAAAGMVIILIIVVVVIVLRHRRFAKAAAAVHPERDQLINQDGASSLLASSQGLQGVNPMLYALGSISDQSELIAVTARSDPATFSCLVACAIAIFIMRAR</sequence>
<feature type="transmembrane region" description="Helical" evidence="1">
    <location>
        <begin position="205"/>
        <end position="228"/>
    </location>
</feature>
<organism evidence="2">
    <name type="scientific">Tetraselmis sp. GSL018</name>
    <dbReference type="NCBI Taxonomy" id="582737"/>
    <lineage>
        <taxon>Eukaryota</taxon>
        <taxon>Viridiplantae</taxon>
        <taxon>Chlorophyta</taxon>
        <taxon>core chlorophytes</taxon>
        <taxon>Chlorodendrophyceae</taxon>
        <taxon>Chlorodendrales</taxon>
        <taxon>Chlorodendraceae</taxon>
        <taxon>Tetraselmis</taxon>
    </lineage>
</organism>
<dbReference type="AlphaFoldDB" id="A0A061SLN2"/>
<name>A0A061SLN2_9CHLO</name>
<dbReference type="EMBL" id="GBEZ01000958">
    <property type="protein sequence ID" value="JAC83974.1"/>
    <property type="molecule type" value="Transcribed_RNA"/>
</dbReference>
<keyword evidence="1" id="KW-0472">Membrane</keyword>
<keyword evidence="1" id="KW-1133">Transmembrane helix</keyword>
<proteinExistence type="predicted"/>
<evidence type="ECO:0000256" key="1">
    <source>
        <dbReference type="SAM" id="Phobius"/>
    </source>
</evidence>
<evidence type="ECO:0000313" key="2">
    <source>
        <dbReference type="EMBL" id="JAC83974.1"/>
    </source>
</evidence>
<feature type="non-terminal residue" evidence="2">
    <location>
        <position position="1"/>
    </location>
</feature>